<dbReference type="InterPro" id="IPR003594">
    <property type="entry name" value="HATPase_dom"/>
</dbReference>
<keyword evidence="7" id="KW-0472">Membrane</keyword>
<name>A0A2U2PGG1_9SPHI</name>
<dbReference type="InterPro" id="IPR004358">
    <property type="entry name" value="Sig_transdc_His_kin-like_C"/>
</dbReference>
<dbReference type="InterPro" id="IPR036890">
    <property type="entry name" value="HATPase_C_sf"/>
</dbReference>
<evidence type="ECO:0000256" key="2">
    <source>
        <dbReference type="ARBA" id="ARBA00012438"/>
    </source>
</evidence>
<keyword evidence="6" id="KW-0802">TPR repeat</keyword>
<dbReference type="OrthoDB" id="9810447at2"/>
<dbReference type="SMART" id="SM00028">
    <property type="entry name" value="TPR"/>
    <property type="match status" value="5"/>
</dbReference>
<keyword evidence="3" id="KW-0597">Phosphoprotein</keyword>
<keyword evidence="5 9" id="KW-0418">Kinase</keyword>
<dbReference type="Pfam" id="PF13374">
    <property type="entry name" value="TPR_10"/>
    <property type="match status" value="1"/>
</dbReference>
<evidence type="ECO:0000256" key="6">
    <source>
        <dbReference type="PROSITE-ProRule" id="PRU00339"/>
    </source>
</evidence>
<feature type="repeat" description="TPR" evidence="6">
    <location>
        <begin position="198"/>
        <end position="231"/>
    </location>
</feature>
<dbReference type="SMART" id="SM00388">
    <property type="entry name" value="HisKA"/>
    <property type="match status" value="1"/>
</dbReference>
<dbReference type="EC" id="2.7.13.3" evidence="2"/>
<dbReference type="InterPro" id="IPR005467">
    <property type="entry name" value="His_kinase_dom"/>
</dbReference>
<dbReference type="RefSeq" id="WP_109416121.1">
    <property type="nucleotide sequence ID" value="NZ_QEAS01000009.1"/>
</dbReference>
<dbReference type="GO" id="GO:0000155">
    <property type="term" value="F:phosphorelay sensor kinase activity"/>
    <property type="evidence" value="ECO:0007669"/>
    <property type="project" value="InterPro"/>
</dbReference>
<dbReference type="PANTHER" id="PTHR43047:SF65">
    <property type="entry name" value="CHEY-HOMOLOGOUS RECEIVER DOMAIN AND PAS DOMAIN-CONTAINING PROTEIN"/>
    <property type="match status" value="1"/>
</dbReference>
<dbReference type="GO" id="GO:0009927">
    <property type="term" value="F:histidine phosphotransfer kinase activity"/>
    <property type="evidence" value="ECO:0007669"/>
    <property type="project" value="TreeGrafter"/>
</dbReference>
<evidence type="ECO:0000313" key="9">
    <source>
        <dbReference type="EMBL" id="PWG80414.1"/>
    </source>
</evidence>
<comment type="catalytic activity">
    <reaction evidence="1">
        <text>ATP + protein L-histidine = ADP + protein N-phospho-L-histidine.</text>
        <dbReference type="EC" id="2.7.13.3"/>
    </reaction>
</comment>
<dbReference type="GO" id="GO:0005886">
    <property type="term" value="C:plasma membrane"/>
    <property type="evidence" value="ECO:0007669"/>
    <property type="project" value="TreeGrafter"/>
</dbReference>
<evidence type="ECO:0000313" key="10">
    <source>
        <dbReference type="Proteomes" id="UP000245647"/>
    </source>
</evidence>
<dbReference type="InterPro" id="IPR011990">
    <property type="entry name" value="TPR-like_helical_dom_sf"/>
</dbReference>
<keyword evidence="10" id="KW-1185">Reference proteome</keyword>
<accession>A0A2U2PGG1</accession>
<dbReference type="EMBL" id="QEAS01000009">
    <property type="protein sequence ID" value="PWG80414.1"/>
    <property type="molecule type" value="Genomic_DNA"/>
</dbReference>
<dbReference type="SMART" id="SM00387">
    <property type="entry name" value="HATPase_c"/>
    <property type="match status" value="1"/>
</dbReference>
<dbReference type="PRINTS" id="PR00344">
    <property type="entry name" value="BCTRLSENSOR"/>
</dbReference>
<dbReference type="Proteomes" id="UP000245647">
    <property type="component" value="Unassembled WGS sequence"/>
</dbReference>
<dbReference type="InterPro" id="IPR019734">
    <property type="entry name" value="TPR_rpt"/>
</dbReference>
<sequence length="666" mass="74049">MLHRSFIFFLILPVLAAGQTRVQKFLHAIKTAKTDSTKIELYRELVNYYKISNLDSATYFAQQGLVLARKGGYRLAELRMTSLMGAINEQHGNRVLAMNYYREALEGFRETGDLKGMAACTNGLGVIEGRQGNFNIALSHFFKALKMYEKAGDKFGMIQTYIKIGTATRLSGNMPAALKYLNQARDLNMQVGDKETELSLFNNIGIVYAQQGQMAKALRFFEEGVRKSGDKGFEIVNINLLTNAGGAAKNLGDRSRALRYHRISLQKARSSKLPEEEARALMNIASAVDDQGPKVSLPYLDQALIIAKRLGNKTLMAEIYEAQSDGFRHLHDYKSALGAVQERHKLLDSMFNINKAKEIANLQSAYELDKSKEKVERLELVNNTRTIQRNAGILAAFLIMCFLVLLLLYIRKIRALNTNLKNSNLVKDKLFSIIGHDLRGPIGTVVQMLGTMEETELDPDELKPIVSVLKKQSEASLGTLDTLLQWGKTQLQGVRVNKISFRPDDAIHKNLSIFAATASQKHIDVSVSVPDGLLLYGDPDHFDFIIRNLLSNAIKFTYPYGKIEVKAVNGPQQGSMIFSVSDNGKGMNPAEKDRIFNCFSEPKEGTSGERGTGIGLVLCKEFIQADNGEIWVESREGEGSVFSFSVKSAYDSPFSSPRQTSGVSFT</sequence>
<dbReference type="InterPro" id="IPR003661">
    <property type="entry name" value="HisK_dim/P_dom"/>
</dbReference>
<evidence type="ECO:0000256" key="1">
    <source>
        <dbReference type="ARBA" id="ARBA00000085"/>
    </source>
</evidence>
<organism evidence="9 10">
    <name type="scientific">Pararcticibacter amylolyticus</name>
    <dbReference type="NCBI Taxonomy" id="2173175"/>
    <lineage>
        <taxon>Bacteria</taxon>
        <taxon>Pseudomonadati</taxon>
        <taxon>Bacteroidota</taxon>
        <taxon>Sphingobacteriia</taxon>
        <taxon>Sphingobacteriales</taxon>
        <taxon>Sphingobacteriaceae</taxon>
        <taxon>Pararcticibacter</taxon>
    </lineage>
</organism>
<dbReference type="Pfam" id="PF02518">
    <property type="entry name" value="HATPase_c"/>
    <property type="match status" value="1"/>
</dbReference>
<dbReference type="InterPro" id="IPR036097">
    <property type="entry name" value="HisK_dim/P_sf"/>
</dbReference>
<keyword evidence="4" id="KW-0808">Transferase</keyword>
<proteinExistence type="predicted"/>
<gene>
    <name evidence="9" type="ORF">DDR33_12475</name>
</gene>
<evidence type="ECO:0000256" key="3">
    <source>
        <dbReference type="ARBA" id="ARBA00022553"/>
    </source>
</evidence>
<dbReference type="PANTHER" id="PTHR43047">
    <property type="entry name" value="TWO-COMPONENT HISTIDINE PROTEIN KINASE"/>
    <property type="match status" value="1"/>
</dbReference>
<reference evidence="9 10" key="1">
    <citation type="submission" date="2018-04" db="EMBL/GenBank/DDBJ databases">
        <title>Pedobacter chongqingensis sp. nov., isolated from a rottenly hemp rope.</title>
        <authorList>
            <person name="Cai Y."/>
        </authorList>
    </citation>
    <scope>NUCLEOTIDE SEQUENCE [LARGE SCALE GENOMIC DNA]</scope>
    <source>
        <strain evidence="9 10">FJ4-8</strain>
    </source>
</reference>
<dbReference type="Pfam" id="PF13424">
    <property type="entry name" value="TPR_12"/>
    <property type="match status" value="1"/>
</dbReference>
<feature type="domain" description="Histidine kinase" evidence="8">
    <location>
        <begin position="433"/>
        <end position="650"/>
    </location>
</feature>
<dbReference type="SUPFAM" id="SSF47384">
    <property type="entry name" value="Homodimeric domain of signal transducing histidine kinase"/>
    <property type="match status" value="1"/>
</dbReference>
<dbReference type="Gene3D" id="1.25.40.10">
    <property type="entry name" value="Tetratricopeptide repeat domain"/>
    <property type="match status" value="2"/>
</dbReference>
<dbReference type="SUPFAM" id="SSF55874">
    <property type="entry name" value="ATPase domain of HSP90 chaperone/DNA topoisomerase II/histidine kinase"/>
    <property type="match status" value="1"/>
</dbReference>
<dbReference type="PROSITE" id="PS50005">
    <property type="entry name" value="TPR"/>
    <property type="match status" value="1"/>
</dbReference>
<evidence type="ECO:0000256" key="5">
    <source>
        <dbReference type="ARBA" id="ARBA00022777"/>
    </source>
</evidence>
<keyword evidence="7" id="KW-1133">Transmembrane helix</keyword>
<feature type="transmembrane region" description="Helical" evidence="7">
    <location>
        <begin position="391"/>
        <end position="410"/>
    </location>
</feature>
<dbReference type="AlphaFoldDB" id="A0A2U2PGG1"/>
<dbReference type="SUPFAM" id="SSF48452">
    <property type="entry name" value="TPR-like"/>
    <property type="match status" value="2"/>
</dbReference>
<evidence type="ECO:0000256" key="4">
    <source>
        <dbReference type="ARBA" id="ARBA00022679"/>
    </source>
</evidence>
<evidence type="ECO:0000256" key="7">
    <source>
        <dbReference type="SAM" id="Phobius"/>
    </source>
</evidence>
<dbReference type="PROSITE" id="PS50109">
    <property type="entry name" value="HIS_KIN"/>
    <property type="match status" value="1"/>
</dbReference>
<evidence type="ECO:0000259" key="8">
    <source>
        <dbReference type="PROSITE" id="PS50109"/>
    </source>
</evidence>
<dbReference type="Gene3D" id="3.30.565.10">
    <property type="entry name" value="Histidine kinase-like ATPase, C-terminal domain"/>
    <property type="match status" value="1"/>
</dbReference>
<dbReference type="Gene3D" id="1.10.287.130">
    <property type="match status" value="1"/>
</dbReference>
<comment type="caution">
    <text evidence="9">The sequence shown here is derived from an EMBL/GenBank/DDBJ whole genome shotgun (WGS) entry which is preliminary data.</text>
</comment>
<dbReference type="CDD" id="cd00082">
    <property type="entry name" value="HisKA"/>
    <property type="match status" value="1"/>
</dbReference>
<protein>
    <recommendedName>
        <fullName evidence="2">histidine kinase</fullName>
        <ecNumber evidence="2">2.7.13.3</ecNumber>
    </recommendedName>
</protein>
<keyword evidence="7" id="KW-0812">Transmembrane</keyword>